<comment type="function">
    <text evidence="7 8">Cell wall formation. Catalyzes the addition of glutamate to the nucleotide precursor UDP-N-acetylmuramoyl-L-alanine (UMA).</text>
</comment>
<dbReference type="SUPFAM" id="SSF53244">
    <property type="entry name" value="MurD-like peptide ligases, peptide-binding domain"/>
    <property type="match status" value="1"/>
</dbReference>
<dbReference type="EMBL" id="JAAAWN010000003">
    <property type="protein sequence ID" value="NDV90187.1"/>
    <property type="molecule type" value="Genomic_DNA"/>
</dbReference>
<evidence type="ECO:0000256" key="5">
    <source>
        <dbReference type="ARBA" id="ARBA00022741"/>
    </source>
</evidence>
<keyword evidence="7 8" id="KW-0573">Peptidoglycan synthesis</keyword>
<keyword evidence="6 7" id="KW-0067">ATP-binding</keyword>
<dbReference type="RefSeq" id="WP_163083784.1">
    <property type="nucleotide sequence ID" value="NZ_JAAAWN010000003.1"/>
</dbReference>
<reference evidence="11 12" key="1">
    <citation type="submission" date="2020-01" db="EMBL/GenBank/DDBJ databases">
        <authorList>
            <person name="Chen J."/>
            <person name="Zhu S."/>
            <person name="Yang J."/>
        </authorList>
    </citation>
    <scope>NUCLEOTIDE SEQUENCE [LARGE SCALE GENOMIC DNA]</scope>
    <source>
        <strain evidence="11 12">345S023</strain>
    </source>
</reference>
<evidence type="ECO:0000256" key="8">
    <source>
        <dbReference type="RuleBase" id="RU003664"/>
    </source>
</evidence>
<evidence type="ECO:0000259" key="9">
    <source>
        <dbReference type="Pfam" id="PF02875"/>
    </source>
</evidence>
<dbReference type="AlphaFoldDB" id="A0A7X5LIV5"/>
<dbReference type="GO" id="GO:0005524">
    <property type="term" value="F:ATP binding"/>
    <property type="evidence" value="ECO:0007669"/>
    <property type="project" value="UniProtKB-UniRule"/>
</dbReference>
<proteinExistence type="inferred from homology"/>
<dbReference type="SUPFAM" id="SSF53623">
    <property type="entry name" value="MurD-like peptide ligases, catalytic domain"/>
    <property type="match status" value="1"/>
</dbReference>
<comment type="subcellular location">
    <subcellularLocation>
        <location evidence="1 7 8">Cytoplasm</location>
    </subcellularLocation>
</comment>
<dbReference type="InterPro" id="IPR036615">
    <property type="entry name" value="Mur_ligase_C_dom_sf"/>
</dbReference>
<name>A0A7X5LIV5_9ALTE</name>
<evidence type="ECO:0000313" key="12">
    <source>
        <dbReference type="Proteomes" id="UP000470213"/>
    </source>
</evidence>
<dbReference type="InterPro" id="IPR036565">
    <property type="entry name" value="Mur-like_cat_sf"/>
</dbReference>
<comment type="pathway">
    <text evidence="2 7 8">Cell wall biogenesis; peptidoglycan biosynthesis.</text>
</comment>
<dbReference type="Pfam" id="PF02875">
    <property type="entry name" value="Mur_ligase_C"/>
    <property type="match status" value="1"/>
</dbReference>
<dbReference type="SUPFAM" id="SSF51984">
    <property type="entry name" value="MurCD N-terminal domain"/>
    <property type="match status" value="1"/>
</dbReference>
<dbReference type="InterPro" id="IPR013221">
    <property type="entry name" value="Mur_ligase_cen"/>
</dbReference>
<keyword evidence="7 8" id="KW-0131">Cell cycle</keyword>
<keyword evidence="7 8" id="KW-0133">Cell shape</keyword>
<feature type="binding site" evidence="7">
    <location>
        <begin position="116"/>
        <end position="122"/>
    </location>
    <ligand>
        <name>ATP</name>
        <dbReference type="ChEBI" id="CHEBI:30616"/>
    </ligand>
</feature>
<dbReference type="Gene3D" id="3.90.190.20">
    <property type="entry name" value="Mur ligase, C-terminal domain"/>
    <property type="match status" value="1"/>
</dbReference>
<dbReference type="Proteomes" id="UP000470213">
    <property type="component" value="Unassembled WGS sequence"/>
</dbReference>
<dbReference type="EC" id="6.3.2.9" evidence="7 8"/>
<dbReference type="PANTHER" id="PTHR43692">
    <property type="entry name" value="UDP-N-ACETYLMURAMOYLALANINE--D-GLUTAMATE LIGASE"/>
    <property type="match status" value="1"/>
</dbReference>
<keyword evidence="5 7" id="KW-0547">Nucleotide-binding</keyword>
<dbReference type="Pfam" id="PF08245">
    <property type="entry name" value="Mur_ligase_M"/>
    <property type="match status" value="1"/>
</dbReference>
<dbReference type="UniPathway" id="UPA00219"/>
<evidence type="ECO:0000313" key="11">
    <source>
        <dbReference type="EMBL" id="NDV90187.1"/>
    </source>
</evidence>
<dbReference type="Gene3D" id="3.40.50.720">
    <property type="entry name" value="NAD(P)-binding Rossmann-like Domain"/>
    <property type="match status" value="1"/>
</dbReference>
<dbReference type="GO" id="GO:0051301">
    <property type="term" value="P:cell division"/>
    <property type="evidence" value="ECO:0007669"/>
    <property type="project" value="UniProtKB-KW"/>
</dbReference>
<evidence type="ECO:0000259" key="10">
    <source>
        <dbReference type="Pfam" id="PF08245"/>
    </source>
</evidence>
<dbReference type="Pfam" id="PF21799">
    <property type="entry name" value="MurD-like_N"/>
    <property type="match status" value="1"/>
</dbReference>
<dbReference type="GO" id="GO:0009252">
    <property type="term" value="P:peptidoglycan biosynthetic process"/>
    <property type="evidence" value="ECO:0007669"/>
    <property type="project" value="UniProtKB-UniRule"/>
</dbReference>
<dbReference type="GO" id="GO:0008764">
    <property type="term" value="F:UDP-N-acetylmuramoylalanine-D-glutamate ligase activity"/>
    <property type="evidence" value="ECO:0007669"/>
    <property type="project" value="UniProtKB-UniRule"/>
</dbReference>
<dbReference type="HAMAP" id="MF_00639">
    <property type="entry name" value="MurD"/>
    <property type="match status" value="1"/>
</dbReference>
<dbReference type="NCBIfam" id="TIGR01087">
    <property type="entry name" value="murD"/>
    <property type="match status" value="1"/>
</dbReference>
<dbReference type="InterPro" id="IPR004101">
    <property type="entry name" value="Mur_ligase_C"/>
</dbReference>
<dbReference type="PROSITE" id="PS51257">
    <property type="entry name" value="PROKAR_LIPOPROTEIN"/>
    <property type="match status" value="1"/>
</dbReference>
<evidence type="ECO:0000256" key="7">
    <source>
        <dbReference type="HAMAP-Rule" id="MF_00639"/>
    </source>
</evidence>
<evidence type="ECO:0000256" key="1">
    <source>
        <dbReference type="ARBA" id="ARBA00004496"/>
    </source>
</evidence>
<keyword evidence="3 7" id="KW-0963">Cytoplasm</keyword>
<dbReference type="GO" id="GO:0071555">
    <property type="term" value="P:cell wall organization"/>
    <property type="evidence" value="ECO:0007669"/>
    <property type="project" value="UniProtKB-KW"/>
</dbReference>
<gene>
    <name evidence="7 11" type="primary">murD</name>
    <name evidence="11" type="ORF">GTH32_03135</name>
</gene>
<dbReference type="PANTHER" id="PTHR43692:SF1">
    <property type="entry name" value="UDP-N-ACETYLMURAMOYLALANINE--D-GLUTAMATE LIGASE"/>
    <property type="match status" value="1"/>
</dbReference>
<comment type="similarity">
    <text evidence="7">Belongs to the MurCDEF family.</text>
</comment>
<keyword evidence="7 8" id="KW-0132">Cell division</keyword>
<evidence type="ECO:0000256" key="3">
    <source>
        <dbReference type="ARBA" id="ARBA00022490"/>
    </source>
</evidence>
<evidence type="ECO:0000256" key="6">
    <source>
        <dbReference type="ARBA" id="ARBA00022840"/>
    </source>
</evidence>
<organism evidence="11 12">
    <name type="scientific">Alteromonas profundi</name>
    <dbReference type="NCBI Taxonomy" id="2696062"/>
    <lineage>
        <taxon>Bacteria</taxon>
        <taxon>Pseudomonadati</taxon>
        <taxon>Pseudomonadota</taxon>
        <taxon>Gammaproteobacteria</taxon>
        <taxon>Alteromonadales</taxon>
        <taxon>Alteromonadaceae</taxon>
        <taxon>Alteromonas/Salinimonas group</taxon>
        <taxon>Alteromonas</taxon>
    </lineage>
</organism>
<keyword evidence="4 7" id="KW-0436">Ligase</keyword>
<dbReference type="InterPro" id="IPR005762">
    <property type="entry name" value="MurD"/>
</dbReference>
<keyword evidence="12" id="KW-1185">Reference proteome</keyword>
<comment type="catalytic activity">
    <reaction evidence="7 8">
        <text>UDP-N-acetyl-alpha-D-muramoyl-L-alanine + D-glutamate + ATP = UDP-N-acetyl-alpha-D-muramoyl-L-alanyl-D-glutamate + ADP + phosphate + H(+)</text>
        <dbReference type="Rhea" id="RHEA:16429"/>
        <dbReference type="ChEBI" id="CHEBI:15378"/>
        <dbReference type="ChEBI" id="CHEBI:29986"/>
        <dbReference type="ChEBI" id="CHEBI:30616"/>
        <dbReference type="ChEBI" id="CHEBI:43474"/>
        <dbReference type="ChEBI" id="CHEBI:83898"/>
        <dbReference type="ChEBI" id="CHEBI:83900"/>
        <dbReference type="ChEBI" id="CHEBI:456216"/>
        <dbReference type="EC" id="6.3.2.9"/>
    </reaction>
</comment>
<accession>A0A7X5LIV5</accession>
<protein>
    <recommendedName>
        <fullName evidence="7 8">UDP-N-acetylmuramoylalanine--D-glutamate ligase</fullName>
        <ecNumber evidence="7 8">6.3.2.9</ecNumber>
    </recommendedName>
    <alternativeName>
        <fullName evidence="7">D-glutamic acid-adding enzyme</fullName>
    </alternativeName>
    <alternativeName>
        <fullName evidence="7">UDP-N-acetylmuramoyl-L-alanyl-D-glutamate synthetase</fullName>
    </alternativeName>
</protein>
<sequence>MSYNVRTHTYIVAGLGLTGQACVRFLLEQGAKVKAFDTRENVSLAPELDAIGYEVEIAHGKLTPDYFKGVDTLVLSPGLSPNIEQVQQAKREGIEVIGDVELFARLNRTPVIGITGSNGKTTVTKLTEHLLNACGLNAVAAGNVGLPVLATLANQYDVIVLELSSFQLETTSSLQLHGACILNITEDHLDRHGSLTQYIAAKQRIFQHCRYAVVGRGEKYCQPNSPVEATIDYGLSETEQGFGVSEGVITLNGDALLNTDDITLAGMHNVLNVMAALALCYSLKTLVDIDIAYLARQVSTFISAPHRCIEIAQVNGVRWIDDSKATNVGATIAALEGLAPTTGGNILLIAGGDAKGADLSPLKAAMKETVSQVFALGKDADKFVPLFANTRVVATMDEAVSAAYCAAKPNDVVLLSPACASIDMFDNYIHRAQVFAEAITRRRAS</sequence>
<keyword evidence="7 8" id="KW-0961">Cell wall biogenesis/degradation</keyword>
<feature type="domain" description="Mur ligase C-terminal" evidence="9">
    <location>
        <begin position="307"/>
        <end position="419"/>
    </location>
</feature>
<dbReference type="GO" id="GO:0005737">
    <property type="term" value="C:cytoplasm"/>
    <property type="evidence" value="ECO:0007669"/>
    <property type="project" value="UniProtKB-SubCell"/>
</dbReference>
<comment type="caution">
    <text evidence="11">The sequence shown here is derived from an EMBL/GenBank/DDBJ whole genome shotgun (WGS) entry which is preliminary data.</text>
</comment>
<evidence type="ECO:0000256" key="2">
    <source>
        <dbReference type="ARBA" id="ARBA00004752"/>
    </source>
</evidence>
<dbReference type="Gene3D" id="3.40.1190.10">
    <property type="entry name" value="Mur-like, catalytic domain"/>
    <property type="match status" value="1"/>
</dbReference>
<feature type="domain" description="Mur ligase central" evidence="10">
    <location>
        <begin position="114"/>
        <end position="279"/>
    </location>
</feature>
<evidence type="ECO:0000256" key="4">
    <source>
        <dbReference type="ARBA" id="ARBA00022598"/>
    </source>
</evidence>
<dbReference type="GO" id="GO:0008360">
    <property type="term" value="P:regulation of cell shape"/>
    <property type="evidence" value="ECO:0007669"/>
    <property type="project" value="UniProtKB-KW"/>
</dbReference>